<evidence type="ECO:0000313" key="10">
    <source>
        <dbReference type="Proteomes" id="UP000436088"/>
    </source>
</evidence>
<evidence type="ECO:0000256" key="3">
    <source>
        <dbReference type="ARBA" id="ARBA00022473"/>
    </source>
</evidence>
<evidence type="ECO:0000256" key="6">
    <source>
        <dbReference type="ARBA" id="ARBA00023157"/>
    </source>
</evidence>
<dbReference type="EMBL" id="VEPZ02000032">
    <property type="protein sequence ID" value="KAE8735325.1"/>
    <property type="molecule type" value="Genomic_DNA"/>
</dbReference>
<feature type="transmembrane region" description="Helical" evidence="8">
    <location>
        <begin position="40"/>
        <end position="64"/>
    </location>
</feature>
<evidence type="ECO:0000256" key="5">
    <source>
        <dbReference type="ARBA" id="ARBA00022729"/>
    </source>
</evidence>
<proteinExistence type="inferred from homology"/>
<keyword evidence="3 7" id="KW-0217">Developmental protein</keyword>
<dbReference type="GO" id="GO:0010052">
    <property type="term" value="P:guard cell differentiation"/>
    <property type="evidence" value="ECO:0007669"/>
    <property type="project" value="UniProtKB-UniRule"/>
</dbReference>
<keyword evidence="4 7" id="KW-0964">Secreted</keyword>
<evidence type="ECO:0000256" key="4">
    <source>
        <dbReference type="ARBA" id="ARBA00022525"/>
    </source>
</evidence>
<accession>A0A6A3D0J8</accession>
<dbReference type="InterPro" id="IPR039455">
    <property type="entry name" value="EPFL"/>
</dbReference>
<comment type="caution">
    <text evidence="9">The sequence shown here is derived from an EMBL/GenBank/DDBJ whole genome shotgun (WGS) entry which is preliminary data.</text>
</comment>
<organism evidence="9 10">
    <name type="scientific">Hibiscus syriacus</name>
    <name type="common">Rose of Sharon</name>
    <dbReference type="NCBI Taxonomy" id="106335"/>
    <lineage>
        <taxon>Eukaryota</taxon>
        <taxon>Viridiplantae</taxon>
        <taxon>Streptophyta</taxon>
        <taxon>Embryophyta</taxon>
        <taxon>Tracheophyta</taxon>
        <taxon>Spermatophyta</taxon>
        <taxon>Magnoliopsida</taxon>
        <taxon>eudicotyledons</taxon>
        <taxon>Gunneridae</taxon>
        <taxon>Pentapetalae</taxon>
        <taxon>rosids</taxon>
        <taxon>malvids</taxon>
        <taxon>Malvales</taxon>
        <taxon>Malvaceae</taxon>
        <taxon>Malvoideae</taxon>
        <taxon>Hibiscus</taxon>
    </lineage>
</organism>
<keyword evidence="6" id="KW-1015">Disulfide bond</keyword>
<comment type="similarity">
    <text evidence="2 7">Belongs to the plant cysteine rich small secretory peptide family. Epidermal patterning factor subfamily.</text>
</comment>
<protein>
    <recommendedName>
        <fullName evidence="7">Epidermal patterning factor-like protein</fullName>
    </recommendedName>
</protein>
<name>A0A6A3D0J8_HIBSY</name>
<dbReference type="GO" id="GO:0016746">
    <property type="term" value="F:acyltransferase activity"/>
    <property type="evidence" value="ECO:0007669"/>
    <property type="project" value="UniProtKB-KW"/>
</dbReference>
<keyword evidence="9" id="KW-0012">Acyltransferase</keyword>
<gene>
    <name evidence="9" type="ORF">F3Y22_tig00000340pilonHSYRG00216</name>
</gene>
<keyword evidence="8" id="KW-0472">Membrane</keyword>
<evidence type="ECO:0000256" key="1">
    <source>
        <dbReference type="ARBA" id="ARBA00004613"/>
    </source>
</evidence>
<evidence type="ECO:0000256" key="8">
    <source>
        <dbReference type="SAM" id="Phobius"/>
    </source>
</evidence>
<dbReference type="Proteomes" id="UP000436088">
    <property type="component" value="Unassembled WGS sequence"/>
</dbReference>
<comment type="function">
    <text evidence="7">Controls stomatal patterning.</text>
</comment>
<keyword evidence="9" id="KW-0808">Transferase</keyword>
<evidence type="ECO:0000313" key="9">
    <source>
        <dbReference type="EMBL" id="KAE8735325.1"/>
    </source>
</evidence>
<dbReference type="PANTHER" id="PTHR33109">
    <property type="entry name" value="EPIDERMAL PATTERNING FACTOR-LIKE PROTEIN 4"/>
    <property type="match status" value="1"/>
</dbReference>
<keyword evidence="10" id="KW-1185">Reference proteome</keyword>
<sequence length="235" mass="25695">MSAVALSQCIGTRGLGSTTEDAVASVFIHNHLSFFSLSDFSTTTSLVMTLGLSSVFSLFFSLFLGRIQVGTTFPAESASWNNSPTALLSTLIQKYFDGVRTCQKLLFLITIIIRSNLEGKMKQRTCCFLIVAIQIISWLHVSTVSSASHDHIAPQQVPEFPGVAFDSKQGVEETKGRRKLGRIGSTPPNCQRKCSGCTPCIATQIPTTSDMIGTQYTNYEPEGWTCKCHSTFFNP</sequence>
<evidence type="ECO:0000256" key="2">
    <source>
        <dbReference type="ARBA" id="ARBA00008127"/>
    </source>
</evidence>
<dbReference type="PANTHER" id="PTHR33109:SF102">
    <property type="entry name" value="EPIDERMAL PATTERNING FACTOR-LIKE PROTEIN 1"/>
    <property type="match status" value="1"/>
</dbReference>
<reference evidence="9" key="1">
    <citation type="submission" date="2019-09" db="EMBL/GenBank/DDBJ databases">
        <title>Draft genome information of white flower Hibiscus syriacus.</title>
        <authorList>
            <person name="Kim Y.-M."/>
        </authorList>
    </citation>
    <scope>NUCLEOTIDE SEQUENCE [LARGE SCALE GENOMIC DNA]</scope>
    <source>
        <strain evidence="9">YM2019G1</strain>
    </source>
</reference>
<evidence type="ECO:0000256" key="7">
    <source>
        <dbReference type="RuleBase" id="RU367102"/>
    </source>
</evidence>
<keyword evidence="8" id="KW-1133">Transmembrane helix</keyword>
<keyword evidence="5" id="KW-0732">Signal</keyword>
<keyword evidence="8" id="KW-0812">Transmembrane</keyword>
<dbReference type="GO" id="GO:0005576">
    <property type="term" value="C:extracellular region"/>
    <property type="evidence" value="ECO:0007669"/>
    <property type="project" value="UniProtKB-SubCell"/>
</dbReference>
<dbReference type="AlphaFoldDB" id="A0A6A3D0J8"/>
<comment type="subcellular location">
    <subcellularLocation>
        <location evidence="1 7">Secreted</location>
    </subcellularLocation>
</comment>
<dbReference type="Pfam" id="PF17181">
    <property type="entry name" value="EPF"/>
    <property type="match status" value="1"/>
</dbReference>